<comment type="caution">
    <text evidence="2">The sequence shown here is derived from an EMBL/GenBank/DDBJ whole genome shotgun (WGS) entry which is preliminary data.</text>
</comment>
<accession>A0A9D3WGX9</accession>
<organism evidence="2 3">
    <name type="scientific">Gossypium stocksii</name>
    <dbReference type="NCBI Taxonomy" id="47602"/>
    <lineage>
        <taxon>Eukaryota</taxon>
        <taxon>Viridiplantae</taxon>
        <taxon>Streptophyta</taxon>
        <taxon>Embryophyta</taxon>
        <taxon>Tracheophyta</taxon>
        <taxon>Spermatophyta</taxon>
        <taxon>Magnoliopsida</taxon>
        <taxon>eudicotyledons</taxon>
        <taxon>Gunneridae</taxon>
        <taxon>Pentapetalae</taxon>
        <taxon>rosids</taxon>
        <taxon>malvids</taxon>
        <taxon>Malvales</taxon>
        <taxon>Malvaceae</taxon>
        <taxon>Malvoideae</taxon>
        <taxon>Gossypium</taxon>
    </lineage>
</organism>
<dbReference type="EMBL" id="JAIQCV010000001">
    <property type="protein sequence ID" value="KAH1128801.1"/>
    <property type="molecule type" value="Genomic_DNA"/>
</dbReference>
<proteinExistence type="predicted"/>
<protein>
    <submittedName>
        <fullName evidence="2">Uncharacterized protein</fullName>
    </submittedName>
</protein>
<evidence type="ECO:0000256" key="1">
    <source>
        <dbReference type="SAM" id="MobiDB-lite"/>
    </source>
</evidence>
<dbReference type="AlphaFoldDB" id="A0A9D3WGX9"/>
<reference evidence="2 3" key="1">
    <citation type="journal article" date="2021" name="Plant Biotechnol. J.">
        <title>Multi-omics assisted identification of the key and species-specific regulatory components of drought-tolerant mechanisms in Gossypium stocksii.</title>
        <authorList>
            <person name="Yu D."/>
            <person name="Ke L."/>
            <person name="Zhang D."/>
            <person name="Wu Y."/>
            <person name="Sun Y."/>
            <person name="Mei J."/>
            <person name="Sun J."/>
            <person name="Sun Y."/>
        </authorList>
    </citation>
    <scope>NUCLEOTIDE SEQUENCE [LARGE SCALE GENOMIC DNA]</scope>
    <source>
        <strain evidence="3">cv. E1</strain>
        <tissue evidence="2">Leaf</tissue>
    </source>
</reference>
<evidence type="ECO:0000313" key="2">
    <source>
        <dbReference type="EMBL" id="KAH1128801.1"/>
    </source>
</evidence>
<sequence length="59" mass="6983">MPPRQTKWTRSQREPPPLSEFVSNKFKSKEAKNSFLMLQGQTFIFERDFDLTSSLCEEI</sequence>
<feature type="region of interest" description="Disordered" evidence="1">
    <location>
        <begin position="1"/>
        <end position="20"/>
    </location>
</feature>
<dbReference type="Proteomes" id="UP000828251">
    <property type="component" value="Unassembled WGS sequence"/>
</dbReference>
<keyword evidence="3" id="KW-1185">Reference proteome</keyword>
<name>A0A9D3WGX9_9ROSI</name>
<gene>
    <name evidence="2" type="ORF">J1N35_000179</name>
</gene>
<evidence type="ECO:0000313" key="3">
    <source>
        <dbReference type="Proteomes" id="UP000828251"/>
    </source>
</evidence>